<evidence type="ECO:0000313" key="2">
    <source>
        <dbReference type="Proteomes" id="UP000237105"/>
    </source>
</evidence>
<feature type="non-terminal residue" evidence="1">
    <location>
        <position position="1"/>
    </location>
</feature>
<gene>
    <name evidence="1" type="ORF">PanWU01x14_190980</name>
</gene>
<proteinExistence type="predicted"/>
<dbReference type="AlphaFoldDB" id="A0A2P5C279"/>
<evidence type="ECO:0000313" key="1">
    <source>
        <dbReference type="EMBL" id="PON55170.1"/>
    </source>
</evidence>
<organism evidence="1 2">
    <name type="scientific">Parasponia andersonii</name>
    <name type="common">Sponia andersonii</name>
    <dbReference type="NCBI Taxonomy" id="3476"/>
    <lineage>
        <taxon>Eukaryota</taxon>
        <taxon>Viridiplantae</taxon>
        <taxon>Streptophyta</taxon>
        <taxon>Embryophyta</taxon>
        <taxon>Tracheophyta</taxon>
        <taxon>Spermatophyta</taxon>
        <taxon>Magnoliopsida</taxon>
        <taxon>eudicotyledons</taxon>
        <taxon>Gunneridae</taxon>
        <taxon>Pentapetalae</taxon>
        <taxon>rosids</taxon>
        <taxon>fabids</taxon>
        <taxon>Rosales</taxon>
        <taxon>Cannabaceae</taxon>
        <taxon>Parasponia</taxon>
    </lineage>
</organism>
<protein>
    <submittedName>
        <fullName evidence="1">Uncharacterized protein</fullName>
    </submittedName>
</protein>
<accession>A0A2P5C279</accession>
<keyword evidence="2" id="KW-1185">Reference proteome</keyword>
<dbReference type="EMBL" id="JXTB01000186">
    <property type="protein sequence ID" value="PON55170.1"/>
    <property type="molecule type" value="Genomic_DNA"/>
</dbReference>
<name>A0A2P5C279_PARAD</name>
<reference evidence="2" key="1">
    <citation type="submission" date="2016-06" db="EMBL/GenBank/DDBJ databases">
        <title>Parallel loss of symbiosis genes in relatives of nitrogen-fixing non-legume Parasponia.</title>
        <authorList>
            <person name="Van Velzen R."/>
            <person name="Holmer R."/>
            <person name="Bu F."/>
            <person name="Rutten L."/>
            <person name="Van Zeijl A."/>
            <person name="Liu W."/>
            <person name="Santuari L."/>
            <person name="Cao Q."/>
            <person name="Sharma T."/>
            <person name="Shen D."/>
            <person name="Roswanjaya Y."/>
            <person name="Wardhani T."/>
            <person name="Kalhor M.S."/>
            <person name="Jansen J."/>
            <person name="Van den Hoogen J."/>
            <person name="Gungor B."/>
            <person name="Hartog M."/>
            <person name="Hontelez J."/>
            <person name="Verver J."/>
            <person name="Yang W.-C."/>
            <person name="Schijlen E."/>
            <person name="Repin R."/>
            <person name="Schilthuizen M."/>
            <person name="Schranz E."/>
            <person name="Heidstra R."/>
            <person name="Miyata K."/>
            <person name="Fedorova E."/>
            <person name="Kohlen W."/>
            <person name="Bisseling T."/>
            <person name="Smit S."/>
            <person name="Geurts R."/>
        </authorList>
    </citation>
    <scope>NUCLEOTIDE SEQUENCE [LARGE SCALE GENOMIC DNA]</scope>
    <source>
        <strain evidence="2">cv. WU1-14</strain>
    </source>
</reference>
<sequence length="56" mass="6133">IANVVWSQLPEGQKQMLIMLYKAEYAGVLSVLNSESGPSSNFRPIFTGSAQVQSLF</sequence>
<dbReference type="Proteomes" id="UP000237105">
    <property type="component" value="Unassembled WGS sequence"/>
</dbReference>
<comment type="caution">
    <text evidence="1">The sequence shown here is derived from an EMBL/GenBank/DDBJ whole genome shotgun (WGS) entry which is preliminary data.</text>
</comment>